<dbReference type="EMBL" id="BARV01007157">
    <property type="protein sequence ID" value="GAI04220.1"/>
    <property type="molecule type" value="Genomic_DNA"/>
</dbReference>
<evidence type="ECO:0000313" key="1">
    <source>
        <dbReference type="EMBL" id="GAI04220.1"/>
    </source>
</evidence>
<sequence length="417" mass="44940">IASDDDYCSIQSEVQFQCSIGSTYYIHWTNWYAPEEYDWLLEEIPMPTEGLICANAILLTLPVVDLIGTTQLYGDDYDNTMACASSYMNGDDIVYEFTLAQDGFISGDLTSPESWIGMFILDGCPDAGANCIVTSTSTGSFTSFIDEPITAGTYFVVVSSWPSPQFIDFIMNLSFRLINTETDILTYSFPEETGVKTIDNVAHTVALEVSQTAALTALIADFTLSDFATADIGATPQVSGVTANDFTGAVTYTITAEDLTTQDWTVTVTNAVALSSENDFLAYSFPEETGPATIIGTPTYTIDIEVAWDADVTNLIADFVSSPLSTVDIGVVPQTSGLTSNDFTSAVTYTITAEDGITIQDWVVTVSLEPAPQGALCGNPISLTLPVVDLMGTTEGFGDDYDDPSVCYDWYLDGDDI</sequence>
<dbReference type="AlphaFoldDB" id="X1LP96"/>
<feature type="non-terminal residue" evidence="1">
    <location>
        <position position="1"/>
    </location>
</feature>
<feature type="non-terminal residue" evidence="1">
    <location>
        <position position="417"/>
    </location>
</feature>
<dbReference type="Gene3D" id="2.60.40.2340">
    <property type="match status" value="2"/>
</dbReference>
<organism evidence="1">
    <name type="scientific">marine sediment metagenome</name>
    <dbReference type="NCBI Taxonomy" id="412755"/>
    <lineage>
        <taxon>unclassified sequences</taxon>
        <taxon>metagenomes</taxon>
        <taxon>ecological metagenomes</taxon>
    </lineage>
</organism>
<name>X1LP96_9ZZZZ</name>
<gene>
    <name evidence="1" type="ORF">S06H3_14622</name>
</gene>
<proteinExistence type="predicted"/>
<accession>X1LP96</accession>
<reference evidence="1" key="1">
    <citation type="journal article" date="2014" name="Front. Microbiol.">
        <title>High frequency of phylogenetically diverse reductive dehalogenase-homologous genes in deep subseafloor sedimentary metagenomes.</title>
        <authorList>
            <person name="Kawai M."/>
            <person name="Futagami T."/>
            <person name="Toyoda A."/>
            <person name="Takaki Y."/>
            <person name="Nishi S."/>
            <person name="Hori S."/>
            <person name="Arai W."/>
            <person name="Tsubouchi T."/>
            <person name="Morono Y."/>
            <person name="Uchiyama I."/>
            <person name="Ito T."/>
            <person name="Fujiyama A."/>
            <person name="Inagaki F."/>
            <person name="Takami H."/>
        </authorList>
    </citation>
    <scope>NUCLEOTIDE SEQUENCE</scope>
    <source>
        <strain evidence="1">Expedition CK06-06</strain>
    </source>
</reference>
<protein>
    <submittedName>
        <fullName evidence="1">Uncharacterized protein</fullName>
    </submittedName>
</protein>
<comment type="caution">
    <text evidence="1">The sequence shown here is derived from an EMBL/GenBank/DDBJ whole genome shotgun (WGS) entry which is preliminary data.</text>
</comment>